<name>A0A9N8VJQ0_9GLOM</name>
<evidence type="ECO:0000256" key="1">
    <source>
        <dbReference type="SAM" id="Phobius"/>
    </source>
</evidence>
<dbReference type="AlphaFoldDB" id="A0A9N8VJQ0"/>
<keyword evidence="3" id="KW-1185">Reference proteome</keyword>
<keyword evidence="1" id="KW-1133">Transmembrane helix</keyword>
<dbReference type="Proteomes" id="UP000789405">
    <property type="component" value="Unassembled WGS sequence"/>
</dbReference>
<dbReference type="EMBL" id="CAJVPY010000129">
    <property type="protein sequence ID" value="CAG8451972.1"/>
    <property type="molecule type" value="Genomic_DNA"/>
</dbReference>
<proteinExistence type="predicted"/>
<accession>A0A9N8VJQ0</accession>
<reference evidence="2" key="1">
    <citation type="submission" date="2021-06" db="EMBL/GenBank/DDBJ databases">
        <authorList>
            <person name="Kallberg Y."/>
            <person name="Tangrot J."/>
            <person name="Rosling A."/>
        </authorList>
    </citation>
    <scope>NUCLEOTIDE SEQUENCE</scope>
    <source>
        <strain evidence="2">MA453B</strain>
    </source>
</reference>
<gene>
    <name evidence="2" type="ORF">DERYTH_LOCUS561</name>
</gene>
<protein>
    <submittedName>
        <fullName evidence="2">8202_t:CDS:1</fullName>
    </submittedName>
</protein>
<keyword evidence="1" id="KW-0812">Transmembrane</keyword>
<keyword evidence="1" id="KW-0472">Membrane</keyword>
<dbReference type="OrthoDB" id="2448054at2759"/>
<feature type="transmembrane region" description="Helical" evidence="1">
    <location>
        <begin position="21"/>
        <end position="38"/>
    </location>
</feature>
<dbReference type="SUPFAM" id="SSF51045">
    <property type="entry name" value="WW domain"/>
    <property type="match status" value="1"/>
</dbReference>
<organism evidence="2 3">
    <name type="scientific">Dentiscutata erythropus</name>
    <dbReference type="NCBI Taxonomy" id="1348616"/>
    <lineage>
        <taxon>Eukaryota</taxon>
        <taxon>Fungi</taxon>
        <taxon>Fungi incertae sedis</taxon>
        <taxon>Mucoromycota</taxon>
        <taxon>Glomeromycotina</taxon>
        <taxon>Glomeromycetes</taxon>
        <taxon>Diversisporales</taxon>
        <taxon>Gigasporaceae</taxon>
        <taxon>Dentiscutata</taxon>
    </lineage>
</organism>
<evidence type="ECO:0000313" key="3">
    <source>
        <dbReference type="Proteomes" id="UP000789405"/>
    </source>
</evidence>
<evidence type="ECO:0000313" key="2">
    <source>
        <dbReference type="EMBL" id="CAG8451972.1"/>
    </source>
</evidence>
<sequence length="48" mass="5471">MNSRPLPPGWVSQYDPNYKRYFFVGGLGGAVSFIGYSYNLDLSELYCK</sequence>
<comment type="caution">
    <text evidence="2">The sequence shown here is derived from an EMBL/GenBank/DDBJ whole genome shotgun (WGS) entry which is preliminary data.</text>
</comment>
<dbReference type="InterPro" id="IPR036020">
    <property type="entry name" value="WW_dom_sf"/>
</dbReference>
<dbReference type="Gene3D" id="2.20.70.10">
    <property type="match status" value="1"/>
</dbReference>